<reference evidence="1 2" key="1">
    <citation type="submission" date="2014-09" db="EMBL/GenBank/DDBJ databases">
        <title>Draft Genome Sequence of Draconibacterium sp. JN14CK-3.</title>
        <authorList>
            <person name="Dong C."/>
            <person name="Lai Q."/>
            <person name="Shao Z."/>
        </authorList>
    </citation>
    <scope>NUCLEOTIDE SEQUENCE [LARGE SCALE GENOMIC DNA]</scope>
    <source>
        <strain evidence="1 2">JN14CK-3</strain>
    </source>
</reference>
<evidence type="ECO:0000313" key="2">
    <source>
        <dbReference type="Proteomes" id="UP000032544"/>
    </source>
</evidence>
<evidence type="ECO:0000313" key="1">
    <source>
        <dbReference type="EMBL" id="KJF43337.1"/>
    </source>
</evidence>
<protein>
    <submittedName>
        <fullName evidence="1">Uncharacterized protein</fullName>
    </submittedName>
</protein>
<name>A0A0D8J8W7_9BACT</name>
<dbReference type="STRING" id="1544798.LH29_13945"/>
<dbReference type="RefSeq" id="WP_045030599.1">
    <property type="nucleotide sequence ID" value="NZ_JRHC01000003.1"/>
</dbReference>
<organism evidence="1 2">
    <name type="scientific">Draconibacterium sediminis</name>
    <dbReference type="NCBI Taxonomy" id="1544798"/>
    <lineage>
        <taxon>Bacteria</taxon>
        <taxon>Pseudomonadati</taxon>
        <taxon>Bacteroidota</taxon>
        <taxon>Bacteroidia</taxon>
        <taxon>Marinilabiliales</taxon>
        <taxon>Prolixibacteraceae</taxon>
        <taxon>Draconibacterium</taxon>
    </lineage>
</organism>
<keyword evidence="2" id="KW-1185">Reference proteome</keyword>
<dbReference type="AlphaFoldDB" id="A0A0D8J8W7"/>
<proteinExistence type="predicted"/>
<sequence length="199" mass="22970">MKTTLLMLLIIASLNVFGKSFQKKKQGYLPGGIISLNNDTIAASIKKENILKLQSEVKFIDAGGKKKSFKPGVISGFFMDTENGRVTFESRDDIRLSIFPSKDGNFILRLSDNIYPLYYFVTTKMENTGIESEIIEVPHYMVLMDFRWYNYNEDSFETCTKLFSDDKALVKDIENGRYKFSDFPEIVERYCETIKAKHK</sequence>
<dbReference type="OrthoDB" id="677565at2"/>
<gene>
    <name evidence="1" type="ORF">LH29_13945</name>
</gene>
<comment type="caution">
    <text evidence="1">The sequence shown here is derived from an EMBL/GenBank/DDBJ whole genome shotgun (WGS) entry which is preliminary data.</text>
</comment>
<accession>A0A0D8J8W7</accession>
<dbReference type="EMBL" id="JRHC01000003">
    <property type="protein sequence ID" value="KJF43337.1"/>
    <property type="molecule type" value="Genomic_DNA"/>
</dbReference>
<dbReference type="Proteomes" id="UP000032544">
    <property type="component" value="Unassembled WGS sequence"/>
</dbReference>